<dbReference type="GeneID" id="115157304"/>
<dbReference type="GO" id="GO:0005615">
    <property type="term" value="C:extracellular space"/>
    <property type="evidence" value="ECO:0007669"/>
    <property type="project" value="InterPro"/>
</dbReference>
<dbReference type="PROSITE" id="PS01178">
    <property type="entry name" value="ANAPHYLATOXIN_2"/>
    <property type="match status" value="1"/>
</dbReference>
<evidence type="ECO:0000256" key="1">
    <source>
        <dbReference type="ARBA" id="ARBA00004613"/>
    </source>
</evidence>
<dbReference type="Pfam" id="PF07678">
    <property type="entry name" value="TED_complement"/>
    <property type="match status" value="1"/>
</dbReference>
<dbReference type="Pfam" id="PF01821">
    <property type="entry name" value="ANATO"/>
    <property type="match status" value="1"/>
</dbReference>
<reference evidence="7" key="2">
    <citation type="submission" date="2025-09" db="UniProtKB">
        <authorList>
            <consortium name="Ensembl"/>
        </authorList>
    </citation>
    <scope>IDENTIFICATION</scope>
</reference>
<dbReference type="InterPro" id="IPR047565">
    <property type="entry name" value="Alpha-macroglob_thiol-ester_cl"/>
</dbReference>
<dbReference type="Gene3D" id="2.60.40.10">
    <property type="entry name" value="Immunoglobulins"/>
    <property type="match status" value="2"/>
</dbReference>
<dbReference type="SMART" id="SM01360">
    <property type="entry name" value="A2M"/>
    <property type="match status" value="1"/>
</dbReference>
<dbReference type="InterPro" id="IPR011626">
    <property type="entry name" value="Alpha-macroglobulin_TED"/>
</dbReference>
<dbReference type="InterPro" id="IPR041425">
    <property type="entry name" value="C3/4/5_MG1"/>
</dbReference>
<evidence type="ECO:0000259" key="6">
    <source>
        <dbReference type="PROSITE" id="PS50189"/>
    </source>
</evidence>
<dbReference type="KEGG" id="stru:115157304"/>
<dbReference type="Gene3D" id="2.60.40.1930">
    <property type="match status" value="3"/>
</dbReference>
<dbReference type="Pfam" id="PF07703">
    <property type="entry name" value="A2M_BRD"/>
    <property type="match status" value="1"/>
</dbReference>
<dbReference type="SUPFAM" id="SSF49410">
    <property type="entry name" value="Alpha-macroglobulin receptor domain"/>
    <property type="match status" value="1"/>
</dbReference>
<dbReference type="GeneTree" id="ENSGT00940000154063"/>
<dbReference type="SUPFAM" id="SSF48239">
    <property type="entry name" value="Terpenoid cyclases/Protein prenyltransferases"/>
    <property type="match status" value="1"/>
</dbReference>
<organism evidence="7 8">
    <name type="scientific">Salmo trutta</name>
    <name type="common">Brown trout</name>
    <dbReference type="NCBI Taxonomy" id="8032"/>
    <lineage>
        <taxon>Eukaryota</taxon>
        <taxon>Metazoa</taxon>
        <taxon>Chordata</taxon>
        <taxon>Craniata</taxon>
        <taxon>Vertebrata</taxon>
        <taxon>Euteleostomi</taxon>
        <taxon>Actinopterygii</taxon>
        <taxon>Neopterygii</taxon>
        <taxon>Teleostei</taxon>
        <taxon>Protacanthopterygii</taxon>
        <taxon>Salmoniformes</taxon>
        <taxon>Salmonidae</taxon>
        <taxon>Salmoninae</taxon>
        <taxon>Salmo</taxon>
    </lineage>
</organism>
<reference evidence="7" key="1">
    <citation type="submission" date="2025-08" db="UniProtKB">
        <authorList>
            <consortium name="Ensembl"/>
        </authorList>
    </citation>
    <scope>IDENTIFICATION</scope>
</reference>
<dbReference type="RefSeq" id="XP_029561295.1">
    <property type="nucleotide sequence ID" value="XM_029705435.1"/>
</dbReference>
<dbReference type="InterPro" id="IPR009048">
    <property type="entry name" value="A-macroglobulin_rcpt-bd"/>
</dbReference>
<dbReference type="InterPro" id="IPR018081">
    <property type="entry name" value="Anaphylatoxin_comp_syst"/>
</dbReference>
<dbReference type="Proteomes" id="UP000472277">
    <property type="component" value="Chromosome 21"/>
</dbReference>
<dbReference type="PROSITE" id="PS50189">
    <property type="entry name" value="NTR"/>
    <property type="match status" value="1"/>
</dbReference>
<evidence type="ECO:0000256" key="4">
    <source>
        <dbReference type="SAM" id="SignalP"/>
    </source>
</evidence>
<sequence>MGCSKLLAALLLILSLCRSSLGQTYIMVAPNILRVGSEENIYLESSVGGEVDLTVMDFPLKRFNLYGKKQILGDNNQALHQLKLDQKDFKSNVRGNQYVYLKATFRGRQLETVVLVSFQSGYVFLQTDKPIYNPGEDVKYRLFVTNLEAKAANGIVGVGLKSVDGTLVSQTKMGLSVNGLLAKQFLLPDIVKEEGTWTLEVKLQSEPDRVFNTSFDVKKHVLPTFEVTLKTRKQYLHVQDPDFKVDLEARYFSGTEVIGYAYVMFGYVCKNGTKIQLSTLLQRHQLQTGTTTAILTVAQIIAAAKDVNNIYDILECSLYARATVFTSSGSDIVTAELTGIKVVISPYSIYFTKSSRFFKPGLPFNLHVYLTDTSGSPVKDIEIESEGQKQHTDSHGIAVITINTVRTDKKKHVQVTTAVSDLLDSSHQARKDITLLAYETKTVKEYIHLSLDKSVVKKDETLSVAINFLGENGVQVFQYDFISYMVVSKGRIIEMGKWNSKDKALLKETLKVTPDMLPSFRLVAFYIVPSQGYDVVADSLWVDVEDQCMGQLKLSIKKSNKRPDFRPREEFSLNVEGDPGAKVGLVVVDKAAYMLSKKGNLKQAKIWDEVERSDKGCTRGGGRNNMAIFSDAGLLFESNQEKTAPRQQLSCDTEVPKRRRQAESLQEAKYELARQYEEDAKRCCHDGMMDFPLDYSCEKRSHYITEGPKCVEAFLRCCQGIQKDKKRFTTPELILARTNEDFFDEDEEDIIIRSKFDVSWMWTTIRLSGKETDAGIVTNEKTNMVLQDSITQWMVLGISTSETKGVCVAEPVEMTVVKNFYVDLRLPYSVVNREQVQIKVVIHNYDEESQKVTVLLKASENLCTATNYRGSYREIINVEKNSQKVLYVTVIPMKPGKHQITVTARSEYYRDGIEKQLLVVPEGVEKTILQKWILQPNFMNDETGKQNGEVYINLKNMLPDTVSSTYITIEGDSLADTVINSIGGAVLSKLIKMPGGCVEQNLVSMTAPIIATHYLDHANAWEEVGVEKRAEALQYVNLGYQRHLGYKNSDDTYSPYGKDKKPSTWVTAYTAKVFAMVHMFGGVEDERVCIPLKFLVKKQNSAGIFQEEAPINSWRLTGGIYEEGDVATTAFVLIAMQETLGICKDTSTDRDGAMKKASDYLFNALPAQSSPYSVAISSYALALTKKYEWKDKLLKELDRTSTEGTHWGGNDDKGVEATGYALSALVTLGELKRSEAVSDWLVAKSRANGQFGNTQCTIVVFQALSLFQKQKPAPPGNNISVSLSVNSPVLTGKSSSIKWNLDQRSRFLSRSERIPQLTDFTFEAKGSGKAKLKVLTTYYAMLVKEKSVCKGFNMSHSIEKINEAKAPEGVVGVYKLTICVRPLEGTPNKMAILDVSLPSGFVPDYTSLNELLSRKDKLIDFYQLDKELSDKGSLIIHIYDLSHSPNSDYCVPVTLYQEFTVRLLQPSSIKVSSYYQSEKSCTRFYSPFKNSTDEDIICSKNGCACIDKNCPSVKKAESLTASDREEEACVWTNPVYNIQVKHIQEDENTLIKYKMEIQKAYKLGNDLKVDVKTERDFYAHRMCQTSLGLKKDKLYLFIGNPKDIILGDDGSYSYVLSGNTWLEEFESGGEQATFLNKLETSGCST</sequence>
<dbReference type="SMART" id="SM01359">
    <property type="entry name" value="A2M_N_2"/>
    <property type="match status" value="1"/>
</dbReference>
<dbReference type="Pfam" id="PF17791">
    <property type="entry name" value="MG3"/>
    <property type="match status" value="1"/>
</dbReference>
<dbReference type="SMART" id="SM01419">
    <property type="entry name" value="Thiol-ester_cl"/>
    <property type="match status" value="1"/>
</dbReference>
<dbReference type="InterPro" id="IPR002890">
    <property type="entry name" value="MG2"/>
</dbReference>
<dbReference type="FunFam" id="2.60.40.10:FF:000155">
    <property type="entry name" value="complement C3 isoform X1"/>
    <property type="match status" value="1"/>
</dbReference>
<dbReference type="Gene3D" id="2.60.40.690">
    <property type="entry name" value="Alpha-macroglobulin, receptor-binding domain"/>
    <property type="match status" value="1"/>
</dbReference>
<dbReference type="PANTHER" id="PTHR11412">
    <property type="entry name" value="MACROGLOBULIN / COMPLEMENT"/>
    <property type="match status" value="1"/>
</dbReference>
<dbReference type="Ensembl" id="ENSSTUT00000017569.1">
    <property type="protein sequence ID" value="ENSSTUP00000016665.1"/>
    <property type="gene ID" value="ENSSTUG00000007599.1"/>
</dbReference>
<dbReference type="OMA" id="FRANTNI"/>
<dbReference type="InterPro" id="IPR000020">
    <property type="entry name" value="Anaphylatoxin/fibulin"/>
</dbReference>
<dbReference type="SUPFAM" id="SSF50242">
    <property type="entry name" value="TIMP-like"/>
    <property type="match status" value="1"/>
</dbReference>
<dbReference type="OrthoDB" id="6359008at2759"/>
<feature type="domain" description="Anaphylatoxin-like" evidence="5">
    <location>
        <begin position="683"/>
        <end position="718"/>
    </location>
</feature>
<keyword evidence="4" id="KW-0732">Signal</keyword>
<dbReference type="GO" id="GO:0004866">
    <property type="term" value="F:endopeptidase inhibitor activity"/>
    <property type="evidence" value="ECO:0007669"/>
    <property type="project" value="InterPro"/>
</dbReference>
<comment type="subcellular location">
    <subcellularLocation>
        <location evidence="1">Secreted</location>
    </subcellularLocation>
</comment>
<dbReference type="Pfam" id="PF07677">
    <property type="entry name" value="A2M_recep"/>
    <property type="match status" value="1"/>
</dbReference>
<dbReference type="InterPro" id="IPR013783">
    <property type="entry name" value="Ig-like_fold"/>
</dbReference>
<dbReference type="Pfam" id="PF21308">
    <property type="entry name" value="C3_CUB2"/>
    <property type="match status" value="1"/>
</dbReference>
<dbReference type="Gene3D" id="1.20.91.20">
    <property type="entry name" value="Anaphylotoxins (complement system)"/>
    <property type="match status" value="1"/>
</dbReference>
<dbReference type="SMART" id="SM01361">
    <property type="entry name" value="A2M_recep"/>
    <property type="match status" value="1"/>
</dbReference>
<gene>
    <name evidence="7" type="primary">LOC115157304</name>
</gene>
<protein>
    <submittedName>
        <fullName evidence="7">Complement C3-like</fullName>
    </submittedName>
</protein>
<dbReference type="Pfam" id="PF17789">
    <property type="entry name" value="MG4"/>
    <property type="match status" value="1"/>
</dbReference>
<dbReference type="Gene3D" id="6.20.50.160">
    <property type="match status" value="1"/>
</dbReference>
<evidence type="ECO:0000256" key="3">
    <source>
        <dbReference type="ARBA" id="ARBA00023157"/>
    </source>
</evidence>
<dbReference type="Gene3D" id="2.40.50.120">
    <property type="match status" value="1"/>
</dbReference>
<dbReference type="InParanoid" id="A0A673WXD8"/>
<proteinExistence type="predicted"/>
<dbReference type="Gene3D" id="2.60.120.1540">
    <property type="match status" value="1"/>
</dbReference>
<dbReference type="InterPro" id="IPR040839">
    <property type="entry name" value="MG4"/>
</dbReference>
<dbReference type="InterPro" id="IPR048848">
    <property type="entry name" value="C3_CUB2"/>
</dbReference>
<dbReference type="CDD" id="cd00017">
    <property type="entry name" value="ANATO"/>
    <property type="match status" value="1"/>
</dbReference>
<feature type="domain" description="NTR" evidence="6">
    <location>
        <begin position="1510"/>
        <end position="1643"/>
    </location>
</feature>
<dbReference type="InterPro" id="IPR008930">
    <property type="entry name" value="Terpenoid_cyclase/PrenylTrfase"/>
</dbReference>
<dbReference type="SMART" id="SM00104">
    <property type="entry name" value="ANATO"/>
    <property type="match status" value="1"/>
</dbReference>
<dbReference type="Pfam" id="PF00207">
    <property type="entry name" value="A2M"/>
    <property type="match status" value="1"/>
</dbReference>
<accession>A0A673WXD8</accession>
<evidence type="ECO:0000259" key="5">
    <source>
        <dbReference type="PROSITE" id="PS01178"/>
    </source>
</evidence>
<name>A0A673WXD8_SALTR</name>
<dbReference type="SMART" id="SM00643">
    <property type="entry name" value="C345C"/>
    <property type="match status" value="1"/>
</dbReference>
<dbReference type="InterPro" id="IPR001599">
    <property type="entry name" value="Macroglobln_a2"/>
</dbReference>
<feature type="signal peptide" evidence="4">
    <location>
        <begin position="1"/>
        <end position="22"/>
    </location>
</feature>
<feature type="chain" id="PRO_5025669799" evidence="4">
    <location>
        <begin position="23"/>
        <end position="1645"/>
    </location>
</feature>
<keyword evidence="3" id="KW-1015">Disulfide bond</keyword>
<dbReference type="Pfam" id="PF01835">
    <property type="entry name" value="MG2"/>
    <property type="match status" value="1"/>
</dbReference>
<dbReference type="Pfam" id="PF17790">
    <property type="entry name" value="MG1"/>
    <property type="match status" value="1"/>
</dbReference>
<dbReference type="Gene3D" id="1.50.10.20">
    <property type="match status" value="1"/>
</dbReference>
<dbReference type="Gene3D" id="2.20.130.20">
    <property type="match status" value="1"/>
</dbReference>
<dbReference type="Pfam" id="PF01759">
    <property type="entry name" value="NTR"/>
    <property type="match status" value="1"/>
</dbReference>
<evidence type="ECO:0000256" key="2">
    <source>
        <dbReference type="ARBA" id="ARBA00022525"/>
    </source>
</evidence>
<dbReference type="InterPro" id="IPR041555">
    <property type="entry name" value="MG3"/>
</dbReference>
<dbReference type="InterPro" id="IPR036595">
    <property type="entry name" value="A-macroglobulin_rcpt-bd_sf"/>
</dbReference>
<dbReference type="PANTHER" id="PTHR11412:SF81">
    <property type="entry name" value="COMPLEMENT C3"/>
    <property type="match status" value="1"/>
</dbReference>
<evidence type="ECO:0000313" key="7">
    <source>
        <dbReference type="Ensembl" id="ENSSTUP00000016665.1"/>
    </source>
</evidence>
<dbReference type="InterPro" id="IPR011625">
    <property type="entry name" value="A2M_N_BRD"/>
</dbReference>
<dbReference type="InterPro" id="IPR018933">
    <property type="entry name" value="Netrin_module_non-TIMP"/>
</dbReference>
<dbReference type="InterPro" id="IPR008993">
    <property type="entry name" value="TIMP-like_OB-fold"/>
</dbReference>
<dbReference type="Gene3D" id="2.60.40.1940">
    <property type="match status" value="1"/>
</dbReference>
<dbReference type="PROSITE" id="PS01177">
    <property type="entry name" value="ANAPHYLATOXIN_1"/>
    <property type="match status" value="1"/>
</dbReference>
<keyword evidence="8" id="KW-1185">Reference proteome</keyword>
<dbReference type="InterPro" id="IPR050473">
    <property type="entry name" value="A2M/Complement_sys"/>
</dbReference>
<dbReference type="InterPro" id="IPR001134">
    <property type="entry name" value="Netrin_domain"/>
</dbReference>
<keyword evidence="2" id="KW-0964">Secreted</keyword>
<evidence type="ECO:0000313" key="8">
    <source>
        <dbReference type="Proteomes" id="UP000472277"/>
    </source>
</evidence>
<dbReference type="SUPFAM" id="SSF47686">
    <property type="entry name" value="Anaphylotoxins (complement system)"/>
    <property type="match status" value="1"/>
</dbReference>